<keyword evidence="4 7" id="KW-0472">Membrane</keyword>
<evidence type="ECO:0000256" key="6">
    <source>
        <dbReference type="SAM" id="MobiDB-lite"/>
    </source>
</evidence>
<evidence type="ECO:0000259" key="9">
    <source>
        <dbReference type="PROSITE" id="PS50076"/>
    </source>
</evidence>
<evidence type="ECO:0000256" key="4">
    <source>
        <dbReference type="ARBA" id="ARBA00023136"/>
    </source>
</evidence>
<feature type="compositionally biased region" description="Basic residues" evidence="6">
    <location>
        <begin position="446"/>
        <end position="455"/>
    </location>
</feature>
<evidence type="ECO:0000256" key="3">
    <source>
        <dbReference type="ARBA" id="ARBA00022989"/>
    </source>
</evidence>
<evidence type="ECO:0000256" key="7">
    <source>
        <dbReference type="SAM" id="Phobius"/>
    </source>
</evidence>
<reference evidence="10 11" key="1">
    <citation type="submission" date="2024-01" db="EMBL/GenBank/DDBJ databases">
        <authorList>
            <person name="Allen C."/>
            <person name="Tagirdzhanova G."/>
        </authorList>
    </citation>
    <scope>NUCLEOTIDE SEQUENCE [LARGE SCALE GENOMIC DNA]</scope>
    <source>
        <strain evidence="10 11">CBS 573.63</strain>
    </source>
</reference>
<evidence type="ECO:0000256" key="1">
    <source>
        <dbReference type="ARBA" id="ARBA00022692"/>
    </source>
</evidence>
<dbReference type="SUPFAM" id="SSF46565">
    <property type="entry name" value="Chaperone J-domain"/>
    <property type="match status" value="1"/>
</dbReference>
<accession>A0ABP0DKX7</accession>
<dbReference type="InterPro" id="IPR036869">
    <property type="entry name" value="J_dom_sf"/>
</dbReference>
<name>A0ABP0DKX7_9PEZI</name>
<feature type="compositionally biased region" description="Basic and acidic residues" evidence="6">
    <location>
        <begin position="82"/>
        <end position="94"/>
    </location>
</feature>
<organism evidence="10 11">
    <name type="scientific">Sporothrix epigloea</name>
    <dbReference type="NCBI Taxonomy" id="1892477"/>
    <lineage>
        <taxon>Eukaryota</taxon>
        <taxon>Fungi</taxon>
        <taxon>Dikarya</taxon>
        <taxon>Ascomycota</taxon>
        <taxon>Pezizomycotina</taxon>
        <taxon>Sordariomycetes</taxon>
        <taxon>Sordariomycetidae</taxon>
        <taxon>Ophiostomatales</taxon>
        <taxon>Ophiostomataceae</taxon>
        <taxon>Sporothrix</taxon>
    </lineage>
</organism>
<feature type="compositionally biased region" description="Basic and acidic residues" evidence="6">
    <location>
        <begin position="240"/>
        <end position="256"/>
    </location>
</feature>
<protein>
    <recommendedName>
        <fullName evidence="9">J domain-containing protein</fullName>
    </recommendedName>
</protein>
<gene>
    <name evidence="10" type="ORF">SEPCBS57363_003104</name>
</gene>
<evidence type="ECO:0000256" key="5">
    <source>
        <dbReference type="ARBA" id="ARBA00037847"/>
    </source>
</evidence>
<evidence type="ECO:0000313" key="11">
    <source>
        <dbReference type="Proteomes" id="UP001642501"/>
    </source>
</evidence>
<dbReference type="EMBL" id="CAWUOM010000046">
    <property type="protein sequence ID" value="CAK7268454.1"/>
    <property type="molecule type" value="Genomic_DNA"/>
</dbReference>
<dbReference type="CDD" id="cd06257">
    <property type="entry name" value="DnaJ"/>
    <property type="match status" value="1"/>
</dbReference>
<sequence length="455" mass="50038">MRISTLTVGLLAVFAPIAAAWTKEDREIFRVRDELAAALGPDLTFYDFVGVPSSASLDEINKAYRKKTRLLHPDKVRQQLMTERQKAAKKEGSGKAKSPAAGEVRAAVKEASEMQARLSIVTNVLRGPERDRYDHFLANGFPVWKGTEYYYNRYRPGFGTVLFGLFVFVGGGAHYFTLYMSWKRQREFVERYIRYARHAAWGSQLGGLDVGGDQVADLGTGDADDEPRQQNMAMNRKQRRMQERDAKRDAIREGTGGRRARRGVTGAGGAGSSGAATPPPQAAAGPTGAKKRVVAENGKILVVDSLGDVYLEQVDEEGKVEELLLDINEVARPTFKDTAVYRLPAWLFSLTAGRLLKGKADDEDFAEAEEIERDETPLARTSTTKNVSRKSKAARPVPAAAVSDEEASESAGKATPSTDSQDDFELLEKSTDSLRATGSSSYNKAKMNKRKSKKK</sequence>
<dbReference type="Pfam" id="PF00226">
    <property type="entry name" value="DnaJ"/>
    <property type="match status" value="1"/>
</dbReference>
<proteinExistence type="predicted"/>
<comment type="caution">
    <text evidence="10">The sequence shown here is derived from an EMBL/GenBank/DDBJ whole genome shotgun (WGS) entry which is preliminary data.</text>
</comment>
<dbReference type="Gene3D" id="1.10.287.110">
    <property type="entry name" value="DnaJ domain"/>
    <property type="match status" value="1"/>
</dbReference>
<keyword evidence="1 7" id="KW-0812">Transmembrane</keyword>
<evidence type="ECO:0000313" key="10">
    <source>
        <dbReference type="EMBL" id="CAK7268454.1"/>
    </source>
</evidence>
<evidence type="ECO:0000256" key="2">
    <source>
        <dbReference type="ARBA" id="ARBA00022729"/>
    </source>
</evidence>
<feature type="signal peptide" evidence="8">
    <location>
        <begin position="1"/>
        <end position="20"/>
    </location>
</feature>
<dbReference type="PRINTS" id="PR00625">
    <property type="entry name" value="JDOMAIN"/>
</dbReference>
<feature type="chain" id="PRO_5045234203" description="J domain-containing protein" evidence="8">
    <location>
        <begin position="21"/>
        <end position="455"/>
    </location>
</feature>
<evidence type="ECO:0000256" key="8">
    <source>
        <dbReference type="SAM" id="SignalP"/>
    </source>
</evidence>
<dbReference type="PROSITE" id="PS50076">
    <property type="entry name" value="DNAJ_2"/>
    <property type="match status" value="1"/>
</dbReference>
<feature type="compositionally biased region" description="Polar residues" evidence="6">
    <location>
        <begin position="433"/>
        <end position="443"/>
    </location>
</feature>
<feature type="region of interest" description="Disordered" evidence="6">
    <location>
        <begin position="216"/>
        <end position="289"/>
    </location>
</feature>
<dbReference type="Proteomes" id="UP001642501">
    <property type="component" value="Unassembled WGS sequence"/>
</dbReference>
<comment type="subcellular location">
    <subcellularLocation>
        <location evidence="5">Endomembrane system</location>
        <topology evidence="5">Single-pass membrane protein</topology>
    </subcellularLocation>
</comment>
<dbReference type="SMART" id="SM00271">
    <property type="entry name" value="DnaJ"/>
    <property type="match status" value="1"/>
</dbReference>
<feature type="domain" description="J" evidence="9">
    <location>
        <begin position="44"/>
        <end position="137"/>
    </location>
</feature>
<dbReference type="PANTHER" id="PTHR44653">
    <property type="entry name" value="DNAJ HOMOLOG SUBFAMILY C MEMBER 1"/>
    <property type="match status" value="1"/>
</dbReference>
<dbReference type="InterPro" id="IPR001623">
    <property type="entry name" value="DnaJ_domain"/>
</dbReference>
<feature type="region of interest" description="Disordered" evidence="6">
    <location>
        <begin position="82"/>
        <end position="101"/>
    </location>
</feature>
<keyword evidence="3 7" id="KW-1133">Transmembrane helix</keyword>
<dbReference type="PANTHER" id="PTHR44653:SF2">
    <property type="entry name" value="DNAJ HOMOLOG SUBFAMILY C MEMBER 1"/>
    <property type="match status" value="1"/>
</dbReference>
<keyword evidence="2 8" id="KW-0732">Signal</keyword>
<keyword evidence="11" id="KW-1185">Reference proteome</keyword>
<dbReference type="InterPro" id="IPR052606">
    <property type="entry name" value="DnaJ_domain_protein"/>
</dbReference>
<feature type="region of interest" description="Disordered" evidence="6">
    <location>
        <begin position="367"/>
        <end position="455"/>
    </location>
</feature>
<feature type="transmembrane region" description="Helical" evidence="7">
    <location>
        <begin position="161"/>
        <end position="182"/>
    </location>
</feature>